<dbReference type="Gene3D" id="3.30.559.10">
    <property type="entry name" value="Chloramphenicol acetyltransferase-like domain"/>
    <property type="match status" value="1"/>
</dbReference>
<dbReference type="VEuPathDB" id="FungiDB:BO71DRAFT_414582"/>
<feature type="region of interest" description="Disordered" evidence="1">
    <location>
        <begin position="1"/>
        <end position="27"/>
    </location>
</feature>
<protein>
    <recommendedName>
        <fullName evidence="4">Condensation domain-containing protein</fullName>
    </recommendedName>
</protein>
<feature type="compositionally biased region" description="Pro residues" evidence="1">
    <location>
        <begin position="284"/>
        <end position="296"/>
    </location>
</feature>
<dbReference type="InterPro" id="IPR023213">
    <property type="entry name" value="CAT-like_dom_sf"/>
</dbReference>
<dbReference type="GO" id="GO:0008080">
    <property type="term" value="F:N-acetyltransferase activity"/>
    <property type="evidence" value="ECO:0007669"/>
    <property type="project" value="TreeGrafter"/>
</dbReference>
<dbReference type="STRING" id="1448320.A0A319D9R5"/>
<dbReference type="SUPFAM" id="SSF52777">
    <property type="entry name" value="CoA-dependent acyltransferases"/>
    <property type="match status" value="1"/>
</dbReference>
<organism evidence="2 3">
    <name type="scientific">Aspergillus ellipticus CBS 707.79</name>
    <dbReference type="NCBI Taxonomy" id="1448320"/>
    <lineage>
        <taxon>Eukaryota</taxon>
        <taxon>Fungi</taxon>
        <taxon>Dikarya</taxon>
        <taxon>Ascomycota</taxon>
        <taxon>Pezizomycotina</taxon>
        <taxon>Eurotiomycetes</taxon>
        <taxon>Eurotiomycetidae</taxon>
        <taxon>Eurotiales</taxon>
        <taxon>Aspergillaceae</taxon>
        <taxon>Aspergillus</taxon>
        <taxon>Aspergillus subgen. Circumdati</taxon>
    </lineage>
</organism>
<dbReference type="PANTHER" id="PTHR28037">
    <property type="entry name" value="ALCOHOL O-ACETYLTRANSFERASE 1-RELATED"/>
    <property type="match status" value="1"/>
</dbReference>
<dbReference type="EMBL" id="KZ826168">
    <property type="protein sequence ID" value="PYH87793.1"/>
    <property type="molecule type" value="Genomic_DNA"/>
</dbReference>
<feature type="compositionally biased region" description="Basic and acidic residues" evidence="1">
    <location>
        <begin position="303"/>
        <end position="314"/>
    </location>
</feature>
<feature type="region of interest" description="Disordered" evidence="1">
    <location>
        <begin position="261"/>
        <end position="322"/>
    </location>
</feature>
<evidence type="ECO:0000313" key="2">
    <source>
        <dbReference type="EMBL" id="PYH87793.1"/>
    </source>
</evidence>
<accession>A0A319D9R5</accession>
<dbReference type="InterPro" id="IPR052058">
    <property type="entry name" value="Alcohol_O-acetyltransferase"/>
</dbReference>
<keyword evidence="3" id="KW-1185">Reference proteome</keyword>
<dbReference type="AlphaFoldDB" id="A0A319D9R5"/>
<sequence>MNRSATRKSSEIGRSKYGSSEDDPPTGAKLALQTLDLTRGTVVACQIRVPPSLDPDQLRATVESAIGQVVQQHPLLRAGLVGEESTTPAWIDLTDFHLSDHITWHTLAPTADLQQARQTTIQEALDTRFTSYATLPGWRMTCHHVSGSLDLEVIFTFNHTHIDGVSVKIILEDFLQTLTTSSFLPAPPLHHKLFPLPAEHLTPIPIPIPIPIPLTLRLQTLWTQLLSGWWPSATTPSKPQPNPKPDWAPIHPAFTSTPIPLLHHPPNSFGSTPPHLPRPTNNPNRPPPRSGPPFPGHHPHSPPLREFHQPDPHRHPALPALL</sequence>
<evidence type="ECO:0000313" key="3">
    <source>
        <dbReference type="Proteomes" id="UP000247810"/>
    </source>
</evidence>
<dbReference type="PANTHER" id="PTHR28037:SF1">
    <property type="entry name" value="ALCOHOL O-ACETYLTRANSFERASE 1-RELATED"/>
    <property type="match status" value="1"/>
</dbReference>
<dbReference type="OrthoDB" id="2150604at2759"/>
<name>A0A319D9R5_9EURO</name>
<dbReference type="Proteomes" id="UP000247810">
    <property type="component" value="Unassembled WGS sequence"/>
</dbReference>
<evidence type="ECO:0008006" key="4">
    <source>
        <dbReference type="Google" id="ProtNLM"/>
    </source>
</evidence>
<reference evidence="2 3" key="1">
    <citation type="submission" date="2018-02" db="EMBL/GenBank/DDBJ databases">
        <title>The genomes of Aspergillus section Nigri reveals drivers in fungal speciation.</title>
        <authorList>
            <consortium name="DOE Joint Genome Institute"/>
            <person name="Vesth T.C."/>
            <person name="Nybo J."/>
            <person name="Theobald S."/>
            <person name="Brandl J."/>
            <person name="Frisvad J.C."/>
            <person name="Nielsen K.F."/>
            <person name="Lyhne E.K."/>
            <person name="Kogle M.E."/>
            <person name="Kuo A."/>
            <person name="Riley R."/>
            <person name="Clum A."/>
            <person name="Nolan M."/>
            <person name="Lipzen A."/>
            <person name="Salamov A."/>
            <person name="Henrissat B."/>
            <person name="Wiebenga A."/>
            <person name="De vries R.P."/>
            <person name="Grigoriev I.V."/>
            <person name="Mortensen U.H."/>
            <person name="Andersen M.R."/>
            <person name="Baker S.E."/>
        </authorList>
    </citation>
    <scope>NUCLEOTIDE SEQUENCE [LARGE SCALE GENOMIC DNA]</scope>
    <source>
        <strain evidence="2 3">CBS 707.79</strain>
    </source>
</reference>
<evidence type="ECO:0000256" key="1">
    <source>
        <dbReference type="SAM" id="MobiDB-lite"/>
    </source>
</evidence>
<proteinExistence type="predicted"/>
<gene>
    <name evidence="2" type="ORF">BO71DRAFT_414582</name>
</gene>